<gene>
    <name evidence="2" type="ORF">GSBLH_T00000924001</name>
</gene>
<dbReference type="GeneID" id="24918211"/>
<sequence>MLSVYNFDGDSHESSLYASFSCGNEILSLDWGYPTTESNRDLIVYGTQEGGLGVMNATANTALFETTLPGVLAVVSVAFSPLMTSYCAATLGGNTPLSFWDLATNKMVVDGAALGAGVRVNCLEYLSSGAGLYCGCADGHIRLFDVRSNRVVSNEQVSTGQISGMRVLVTPEEGAVMFCCSTDGVVREFDCRSMSKISLKMR</sequence>
<dbReference type="Proteomes" id="UP000008312">
    <property type="component" value="Unassembled WGS sequence"/>
</dbReference>
<dbReference type="EMBL" id="FN668639">
    <property type="protein sequence ID" value="CBK20624.2"/>
    <property type="molecule type" value="Genomic_DNA"/>
</dbReference>
<accession>D8LYG9</accession>
<dbReference type="InParanoid" id="D8LYG9"/>
<evidence type="ECO:0000259" key="1">
    <source>
        <dbReference type="Pfam" id="PF12894"/>
    </source>
</evidence>
<evidence type="ECO:0000313" key="3">
    <source>
        <dbReference type="Proteomes" id="UP000008312"/>
    </source>
</evidence>
<organism evidence="2">
    <name type="scientific">Blastocystis hominis</name>
    <dbReference type="NCBI Taxonomy" id="12968"/>
    <lineage>
        <taxon>Eukaryota</taxon>
        <taxon>Sar</taxon>
        <taxon>Stramenopiles</taxon>
        <taxon>Bigyra</taxon>
        <taxon>Opalozoa</taxon>
        <taxon>Opalinata</taxon>
        <taxon>Blastocystidae</taxon>
        <taxon>Blastocystis</taxon>
    </lineage>
</organism>
<dbReference type="Pfam" id="PF12894">
    <property type="entry name" value="ANAPC4_WD40"/>
    <property type="match status" value="1"/>
</dbReference>
<dbReference type="InterPro" id="IPR015943">
    <property type="entry name" value="WD40/YVTN_repeat-like_dom_sf"/>
</dbReference>
<feature type="domain" description="Anaphase-promoting complex subunit 4-like WD40" evidence="1">
    <location>
        <begin position="106"/>
        <end position="165"/>
    </location>
</feature>
<reference evidence="2" key="1">
    <citation type="submission" date="2010-02" db="EMBL/GenBank/DDBJ databases">
        <title>Sequencing and annotation of the Blastocystis hominis genome.</title>
        <authorList>
            <person name="Wincker P."/>
        </authorList>
    </citation>
    <scope>NUCLEOTIDE SEQUENCE</scope>
    <source>
        <strain evidence="2">Singapore isolate B</strain>
    </source>
</reference>
<dbReference type="SUPFAM" id="SSF50978">
    <property type="entry name" value="WD40 repeat-like"/>
    <property type="match status" value="1"/>
</dbReference>
<dbReference type="InterPro" id="IPR024977">
    <property type="entry name" value="Apc4-like_WD40_dom"/>
</dbReference>
<keyword evidence="3" id="KW-1185">Reference proteome</keyword>
<protein>
    <recommendedName>
        <fullName evidence="1">Anaphase-promoting complex subunit 4-like WD40 domain-containing protein</fullName>
    </recommendedName>
</protein>
<proteinExistence type="predicted"/>
<dbReference type="Gene3D" id="2.130.10.10">
    <property type="entry name" value="YVTN repeat-like/Quinoprotein amine dehydrogenase"/>
    <property type="match status" value="1"/>
</dbReference>
<dbReference type="RefSeq" id="XP_012894672.1">
    <property type="nucleotide sequence ID" value="XM_013039218.1"/>
</dbReference>
<evidence type="ECO:0000313" key="2">
    <source>
        <dbReference type="EMBL" id="CBK20624.2"/>
    </source>
</evidence>
<dbReference type="AlphaFoldDB" id="D8LYG9"/>
<dbReference type="OrthoDB" id="538223at2759"/>
<dbReference type="InterPro" id="IPR036322">
    <property type="entry name" value="WD40_repeat_dom_sf"/>
</dbReference>
<name>D8LYG9_BLAHO</name>